<dbReference type="AlphaFoldDB" id="A0A166X5M7"/>
<dbReference type="OrthoDB" id="10249612at2759"/>
<evidence type="ECO:0000256" key="3">
    <source>
        <dbReference type="ARBA" id="ARBA00009595"/>
    </source>
</evidence>
<dbReference type="InterPro" id="IPR015797">
    <property type="entry name" value="NUDIX_hydrolase-like_dom_sf"/>
</dbReference>
<keyword evidence="6" id="KW-0378">Hydrolase</keyword>
<dbReference type="InterPro" id="IPR000086">
    <property type="entry name" value="NUDIX_hydrolase_dom"/>
</dbReference>
<name>A0A166X5M7_9AGAM</name>
<comment type="similarity">
    <text evidence="3">Belongs to the Nudix hydrolase family. NudC subfamily.</text>
</comment>
<evidence type="ECO:0000256" key="5">
    <source>
        <dbReference type="ARBA" id="ARBA00022723"/>
    </source>
</evidence>
<comment type="cofactor">
    <cofactor evidence="2">
        <name>Zn(2+)</name>
        <dbReference type="ChEBI" id="CHEBI:29105"/>
    </cofactor>
</comment>
<evidence type="ECO:0000256" key="4">
    <source>
        <dbReference type="ARBA" id="ARBA00012381"/>
    </source>
</evidence>
<dbReference type="PANTHER" id="PTHR42904:SF6">
    <property type="entry name" value="NAD-CAPPED RNA HYDROLASE NUDT12"/>
    <property type="match status" value="1"/>
</dbReference>
<dbReference type="GO" id="GO:0046872">
    <property type="term" value="F:metal ion binding"/>
    <property type="evidence" value="ECO:0007669"/>
    <property type="project" value="UniProtKB-KW"/>
</dbReference>
<proteinExistence type="inferred from homology"/>
<feature type="domain" description="Nudix hydrolase" evidence="10">
    <location>
        <begin position="249"/>
        <end position="377"/>
    </location>
</feature>
<dbReference type="GO" id="GO:0035529">
    <property type="term" value="F:NADH pyrophosphatase activity"/>
    <property type="evidence" value="ECO:0007669"/>
    <property type="project" value="TreeGrafter"/>
</dbReference>
<dbReference type="CDD" id="cd03429">
    <property type="entry name" value="NUDIX_NADH_pyrophosphatase_Nudt13"/>
    <property type="match status" value="1"/>
</dbReference>
<dbReference type="GO" id="GO:0005829">
    <property type="term" value="C:cytosol"/>
    <property type="evidence" value="ECO:0007669"/>
    <property type="project" value="TreeGrafter"/>
</dbReference>
<comment type="cofactor">
    <cofactor evidence="1">
        <name>Mg(2+)</name>
        <dbReference type="ChEBI" id="CHEBI:18420"/>
    </cofactor>
</comment>
<comment type="catalytic activity">
    <reaction evidence="9">
        <text>a 5'-end NAD(+)-phospho-ribonucleoside in mRNA + H2O = a 5'-end phospho-adenosine-phospho-ribonucleoside in mRNA + beta-nicotinamide D-ribonucleotide + 2 H(+)</text>
        <dbReference type="Rhea" id="RHEA:60876"/>
        <dbReference type="Rhea" id="RHEA-COMP:15698"/>
        <dbReference type="Rhea" id="RHEA-COMP:15719"/>
        <dbReference type="ChEBI" id="CHEBI:14649"/>
        <dbReference type="ChEBI" id="CHEBI:15377"/>
        <dbReference type="ChEBI" id="CHEBI:15378"/>
        <dbReference type="ChEBI" id="CHEBI:144029"/>
        <dbReference type="ChEBI" id="CHEBI:144051"/>
    </reaction>
    <physiologicalReaction direction="left-to-right" evidence="9">
        <dbReference type="Rhea" id="RHEA:60877"/>
    </physiologicalReaction>
</comment>
<sequence>MSGTYVNFMGGSPLNRLSWLRPSHTTLNAIIVSPATRWILFNAGQPLVASEGDRKPTLAYLTTHDVTSLLGEKPYLGQGKELGEIAEDGVKVLEAGRHRGTPILFLGLHEPESGVASALPSSDFTDPETAVANLVGTPFFSMDVADFEETAVDEVLKASSLAQSGHSLSFTEPRAATANMDAFTAGLFAEARSMVDWNQRNKFCPACGSPTYSIWAGWKKTCTSLLPFAENAGREPCPTIKGLHNFAHPRTDPVVIMLAIDQKGEKALLGRNKKFPGKFYSALAGFMEPGETFEDAVQREMWEEAGVKVWDVKYHSGQPWPYPANLMVGFYATADSSKPIRTDLDNELEDAQWFTREEVLKVLNHPAGTNFAKREYKIMNEIQDGPAAEKVRKELQDQQGAAALAHSDPSIIANEAKDGAKVLVEQAGPAFKVPPETAIAGVLIRQWAEQRIQANAVLQKGNL</sequence>
<dbReference type="InterPro" id="IPR015375">
    <property type="entry name" value="NADH_PPase-like_N"/>
</dbReference>
<dbReference type="Gene3D" id="3.90.79.20">
    <property type="match status" value="1"/>
</dbReference>
<evidence type="ECO:0000256" key="9">
    <source>
        <dbReference type="ARBA" id="ARBA00023679"/>
    </source>
</evidence>
<keyword evidence="7" id="KW-0460">Magnesium</keyword>
<dbReference type="STRING" id="436010.A0A166X5M7"/>
<evidence type="ECO:0000256" key="2">
    <source>
        <dbReference type="ARBA" id="ARBA00001947"/>
    </source>
</evidence>
<dbReference type="PROSITE" id="PS51462">
    <property type="entry name" value="NUDIX"/>
    <property type="match status" value="1"/>
</dbReference>
<dbReference type="NCBIfam" id="NF001299">
    <property type="entry name" value="PRK00241.1"/>
    <property type="match status" value="1"/>
</dbReference>
<dbReference type="EC" id="3.6.1.22" evidence="4"/>
<dbReference type="PROSITE" id="PS00893">
    <property type="entry name" value="NUDIX_BOX"/>
    <property type="match status" value="1"/>
</dbReference>
<dbReference type="Pfam" id="PF09296">
    <property type="entry name" value="NUDIX-like"/>
    <property type="match status" value="1"/>
</dbReference>
<keyword evidence="8" id="KW-0520">NAD</keyword>
<reference evidence="11" key="1">
    <citation type="journal article" date="2016" name="Mol. Biol. Evol.">
        <title>Comparative Genomics of Early-Diverging Mushroom-Forming Fungi Provides Insights into the Origins of Lignocellulose Decay Capabilities.</title>
        <authorList>
            <person name="Nagy L.G."/>
            <person name="Riley R."/>
            <person name="Tritt A."/>
            <person name="Adam C."/>
            <person name="Daum C."/>
            <person name="Floudas D."/>
            <person name="Sun H."/>
            <person name="Yadav J.S."/>
            <person name="Pangilinan J."/>
            <person name="Larsson K.H."/>
            <person name="Matsuura K."/>
            <person name="Barry K."/>
            <person name="Labutti K."/>
            <person name="Kuo R."/>
            <person name="Ohm R.A."/>
            <person name="Bhattacharya S.S."/>
            <person name="Shirouzu T."/>
            <person name="Yoshinaga Y."/>
            <person name="Martin F.M."/>
            <person name="Grigoriev I.V."/>
            <person name="Hibbett D.S."/>
        </authorList>
    </citation>
    <scope>NUCLEOTIDE SEQUENCE [LARGE SCALE GENOMIC DNA]</scope>
    <source>
        <strain evidence="11">CBS 109695</strain>
    </source>
</reference>
<evidence type="ECO:0000313" key="11">
    <source>
        <dbReference type="EMBL" id="KZP34444.1"/>
    </source>
</evidence>
<evidence type="ECO:0000256" key="6">
    <source>
        <dbReference type="ARBA" id="ARBA00022801"/>
    </source>
</evidence>
<organism evidence="11">
    <name type="scientific">Athelia psychrophila</name>
    <dbReference type="NCBI Taxonomy" id="1759441"/>
    <lineage>
        <taxon>Eukaryota</taxon>
        <taxon>Fungi</taxon>
        <taxon>Dikarya</taxon>
        <taxon>Basidiomycota</taxon>
        <taxon>Agaricomycotina</taxon>
        <taxon>Agaricomycetes</taxon>
        <taxon>Agaricomycetidae</taxon>
        <taxon>Atheliales</taxon>
        <taxon>Atheliaceae</taxon>
        <taxon>Athelia</taxon>
    </lineage>
</organism>
<keyword evidence="5" id="KW-0479">Metal-binding</keyword>
<accession>A0A166X5M7</accession>
<evidence type="ECO:0000256" key="1">
    <source>
        <dbReference type="ARBA" id="ARBA00001946"/>
    </source>
</evidence>
<dbReference type="GO" id="GO:0005777">
    <property type="term" value="C:peroxisome"/>
    <property type="evidence" value="ECO:0007669"/>
    <property type="project" value="TreeGrafter"/>
</dbReference>
<dbReference type="Pfam" id="PF00293">
    <property type="entry name" value="NUDIX"/>
    <property type="match status" value="1"/>
</dbReference>
<evidence type="ECO:0000259" key="10">
    <source>
        <dbReference type="PROSITE" id="PS51462"/>
    </source>
</evidence>
<dbReference type="InterPro" id="IPR020084">
    <property type="entry name" value="NUDIX_hydrolase_CS"/>
</dbReference>
<dbReference type="InterPro" id="IPR050241">
    <property type="entry name" value="NAD-cap_RNA_hydrolase_NudC"/>
</dbReference>
<evidence type="ECO:0000256" key="7">
    <source>
        <dbReference type="ARBA" id="ARBA00022842"/>
    </source>
</evidence>
<gene>
    <name evidence="11" type="ORF">FIBSPDRAFT_942571</name>
</gene>
<dbReference type="EMBL" id="KV417480">
    <property type="protein sequence ID" value="KZP34444.1"/>
    <property type="molecule type" value="Genomic_DNA"/>
</dbReference>
<evidence type="ECO:0000256" key="8">
    <source>
        <dbReference type="ARBA" id="ARBA00023027"/>
    </source>
</evidence>
<dbReference type="InterPro" id="IPR049734">
    <property type="entry name" value="NudC-like_C"/>
</dbReference>
<protein>
    <recommendedName>
        <fullName evidence="4">NAD(+) diphosphatase</fullName>
        <ecNumber evidence="4">3.6.1.22</ecNumber>
    </recommendedName>
</protein>
<dbReference type="GO" id="GO:0006742">
    <property type="term" value="P:NADP+ catabolic process"/>
    <property type="evidence" value="ECO:0007669"/>
    <property type="project" value="TreeGrafter"/>
</dbReference>
<dbReference type="SUPFAM" id="SSF55811">
    <property type="entry name" value="Nudix"/>
    <property type="match status" value="1"/>
</dbReference>
<dbReference type="GO" id="GO:0019677">
    <property type="term" value="P:NAD+ catabolic process"/>
    <property type="evidence" value="ECO:0007669"/>
    <property type="project" value="TreeGrafter"/>
</dbReference>
<dbReference type="PANTHER" id="PTHR42904">
    <property type="entry name" value="NUDIX HYDROLASE, NUDC SUBFAMILY"/>
    <property type="match status" value="1"/>
</dbReference>
<dbReference type="Gene3D" id="3.90.79.10">
    <property type="entry name" value="Nucleoside Triphosphate Pyrophosphohydrolase"/>
    <property type="match status" value="1"/>
</dbReference>